<dbReference type="AlphaFoldDB" id="A0A1B6H7Z2"/>
<dbReference type="Pfam" id="PF14529">
    <property type="entry name" value="Exo_endo_phos_2"/>
    <property type="match status" value="1"/>
</dbReference>
<dbReference type="Gene3D" id="3.60.10.10">
    <property type="entry name" value="Endonuclease/exonuclease/phosphatase"/>
    <property type="match status" value="1"/>
</dbReference>
<dbReference type="PANTHER" id="PTHR33776:SF4">
    <property type="entry name" value="ENDONUCLEASE_EXONUCLEASE_PHOSPHATASE DOMAIN-CONTAINING PROTEIN"/>
    <property type="match status" value="1"/>
</dbReference>
<organism evidence="2">
    <name type="scientific">Homalodisca liturata</name>
    <dbReference type="NCBI Taxonomy" id="320908"/>
    <lineage>
        <taxon>Eukaryota</taxon>
        <taxon>Metazoa</taxon>
        <taxon>Ecdysozoa</taxon>
        <taxon>Arthropoda</taxon>
        <taxon>Hexapoda</taxon>
        <taxon>Insecta</taxon>
        <taxon>Pterygota</taxon>
        <taxon>Neoptera</taxon>
        <taxon>Paraneoptera</taxon>
        <taxon>Hemiptera</taxon>
        <taxon>Auchenorrhyncha</taxon>
        <taxon>Membracoidea</taxon>
        <taxon>Cicadellidae</taxon>
        <taxon>Cicadellinae</taxon>
        <taxon>Proconiini</taxon>
        <taxon>Homalodisca</taxon>
    </lineage>
</organism>
<feature type="domain" description="Endonuclease/exonuclease/phosphatase" evidence="1">
    <location>
        <begin position="71"/>
        <end position="177"/>
    </location>
</feature>
<name>A0A1B6H7Z2_9HEMI</name>
<gene>
    <name evidence="2" type="ORF">g.459</name>
</gene>
<dbReference type="PANTHER" id="PTHR33776">
    <property type="entry name" value="ENDO/EXONUCLEASE/PHOSPHATASE DOMAIN-CONTAINING PROTEIN"/>
    <property type="match status" value="1"/>
</dbReference>
<dbReference type="InterPro" id="IPR005135">
    <property type="entry name" value="Endo/exonuclease/phosphatase"/>
</dbReference>
<accession>A0A1B6H7Z2</accession>
<sequence>KSDQIENVELLPGYCLKSHFSRKHHRKGGVAIFVAENLVEYTEPIDISQHCEELLCEMSLIQIKRNRTHLNILGIYRPPDANIDEALNKLSSAIDTTKIENSQTLIMGDINIDILKPNRKMIKLNEILASHNIHRLNLPPTRITMLSSTSIDCICTNIMEEKITSKVIEAGLSDHTAQICTILTELPAKQPIKVCRSLQLENPCTN</sequence>
<dbReference type="GO" id="GO:0003824">
    <property type="term" value="F:catalytic activity"/>
    <property type="evidence" value="ECO:0007669"/>
    <property type="project" value="InterPro"/>
</dbReference>
<dbReference type="InterPro" id="IPR036691">
    <property type="entry name" value="Endo/exonu/phosph_ase_sf"/>
</dbReference>
<dbReference type="EMBL" id="GECU01036869">
    <property type="protein sequence ID" value="JAS70837.1"/>
    <property type="molecule type" value="Transcribed_RNA"/>
</dbReference>
<evidence type="ECO:0000259" key="1">
    <source>
        <dbReference type="Pfam" id="PF14529"/>
    </source>
</evidence>
<feature type="non-terminal residue" evidence="2">
    <location>
        <position position="1"/>
    </location>
</feature>
<proteinExistence type="predicted"/>
<evidence type="ECO:0000313" key="2">
    <source>
        <dbReference type="EMBL" id="JAS70837.1"/>
    </source>
</evidence>
<dbReference type="SUPFAM" id="SSF56219">
    <property type="entry name" value="DNase I-like"/>
    <property type="match status" value="1"/>
</dbReference>
<protein>
    <recommendedName>
        <fullName evidence="1">Endonuclease/exonuclease/phosphatase domain-containing protein</fullName>
    </recommendedName>
</protein>
<reference evidence="2" key="1">
    <citation type="submission" date="2015-11" db="EMBL/GenBank/DDBJ databases">
        <title>De novo transcriptome assembly of four potential Pierce s Disease insect vectors from Arizona vineyards.</title>
        <authorList>
            <person name="Tassone E.E."/>
        </authorList>
    </citation>
    <scope>NUCLEOTIDE SEQUENCE</scope>
</reference>